<dbReference type="AlphaFoldDB" id="A0A1F5NTT8"/>
<dbReference type="GO" id="GO:0000175">
    <property type="term" value="F:3'-5'-RNA exonuclease activity"/>
    <property type="evidence" value="ECO:0007669"/>
    <property type="project" value="TreeGrafter"/>
</dbReference>
<proteinExistence type="inferred from homology"/>
<keyword evidence="3 5" id="KW-0548">Nucleotidyltransferase</keyword>
<feature type="binding site" evidence="5">
    <location>
        <position position="496"/>
    </location>
    <ligand>
        <name>Mg(2+)</name>
        <dbReference type="ChEBI" id="CHEBI:18420"/>
    </ligand>
</feature>
<dbReference type="EC" id="2.7.7.8" evidence="5"/>
<dbReference type="InterPro" id="IPR012162">
    <property type="entry name" value="PNPase"/>
</dbReference>
<dbReference type="Pfam" id="PF01138">
    <property type="entry name" value="RNase_PH"/>
    <property type="match status" value="2"/>
</dbReference>
<evidence type="ECO:0000259" key="7">
    <source>
        <dbReference type="PROSITE" id="PS50126"/>
    </source>
</evidence>
<dbReference type="Pfam" id="PF03725">
    <property type="entry name" value="RNase_PH_C"/>
    <property type="match status" value="2"/>
</dbReference>
<accession>A0A1F5NTT8</accession>
<dbReference type="FunFam" id="3.30.230.70:FF:000001">
    <property type="entry name" value="Polyribonucleotide nucleotidyltransferase"/>
    <property type="match status" value="1"/>
</dbReference>
<dbReference type="InterPro" id="IPR020568">
    <property type="entry name" value="Ribosomal_Su5_D2-typ_SF"/>
</dbReference>
<dbReference type="NCBIfam" id="TIGR03591">
    <property type="entry name" value="polynuc_phos"/>
    <property type="match status" value="1"/>
</dbReference>
<dbReference type="Gene3D" id="2.40.50.140">
    <property type="entry name" value="Nucleic acid-binding proteins"/>
    <property type="match status" value="1"/>
</dbReference>
<dbReference type="Pfam" id="PF00575">
    <property type="entry name" value="S1"/>
    <property type="match status" value="1"/>
</dbReference>
<dbReference type="EMBL" id="MFEL01000012">
    <property type="protein sequence ID" value="OGE80984.1"/>
    <property type="molecule type" value="Genomic_DNA"/>
</dbReference>
<evidence type="ECO:0000256" key="2">
    <source>
        <dbReference type="ARBA" id="ARBA00022679"/>
    </source>
</evidence>
<dbReference type="SMART" id="SM00316">
    <property type="entry name" value="S1"/>
    <property type="match status" value="1"/>
</dbReference>
<dbReference type="InterPro" id="IPR001247">
    <property type="entry name" value="ExoRNase_PH_dom1"/>
</dbReference>
<dbReference type="PROSITE" id="PS50084">
    <property type="entry name" value="KH_TYPE_1"/>
    <property type="match status" value="1"/>
</dbReference>
<evidence type="ECO:0000313" key="9">
    <source>
        <dbReference type="Proteomes" id="UP000178892"/>
    </source>
</evidence>
<dbReference type="SUPFAM" id="SSF54211">
    <property type="entry name" value="Ribosomal protein S5 domain 2-like"/>
    <property type="match status" value="2"/>
</dbReference>
<feature type="compositionally biased region" description="Basic and acidic residues" evidence="6">
    <location>
        <begin position="713"/>
        <end position="738"/>
    </location>
</feature>
<dbReference type="GO" id="GO:0003723">
    <property type="term" value="F:RNA binding"/>
    <property type="evidence" value="ECO:0007669"/>
    <property type="project" value="UniProtKB-UniRule"/>
</dbReference>
<comment type="subcellular location">
    <subcellularLocation>
        <location evidence="5">Cytoplasm</location>
    </subcellularLocation>
</comment>
<dbReference type="GO" id="GO:0005829">
    <property type="term" value="C:cytosol"/>
    <property type="evidence" value="ECO:0007669"/>
    <property type="project" value="TreeGrafter"/>
</dbReference>
<keyword evidence="5" id="KW-0963">Cytoplasm</keyword>
<dbReference type="SMART" id="SM00322">
    <property type="entry name" value="KH"/>
    <property type="match status" value="1"/>
</dbReference>
<keyword evidence="5" id="KW-0479">Metal-binding</keyword>
<evidence type="ECO:0000256" key="5">
    <source>
        <dbReference type="HAMAP-Rule" id="MF_01595"/>
    </source>
</evidence>
<dbReference type="InterPro" id="IPR004088">
    <property type="entry name" value="KH_dom_type_1"/>
</dbReference>
<dbReference type="InterPro" id="IPR004087">
    <property type="entry name" value="KH_dom"/>
</dbReference>
<dbReference type="InterPro" id="IPR027408">
    <property type="entry name" value="PNPase/RNase_PH_dom_sf"/>
</dbReference>
<organism evidence="8 9">
    <name type="scientific">Candidatus Doudnabacteria bacterium RIFCSPHIGHO2_01_FULL_46_24</name>
    <dbReference type="NCBI Taxonomy" id="1817825"/>
    <lineage>
        <taxon>Bacteria</taxon>
        <taxon>Candidatus Doudnaibacteriota</taxon>
    </lineage>
</organism>
<comment type="caution">
    <text evidence="8">The sequence shown here is derived from an EMBL/GenBank/DDBJ whole genome shotgun (WGS) entry which is preliminary data.</text>
</comment>
<dbReference type="InterPro" id="IPR003029">
    <property type="entry name" value="S1_domain"/>
</dbReference>
<evidence type="ECO:0000256" key="3">
    <source>
        <dbReference type="ARBA" id="ARBA00022695"/>
    </source>
</evidence>
<sequence length="751" mass="81554">MKKGQVSLELAGKQISFETGELAMQAHGAVLGQLGDTVVLATAMMGKVKEGMDYFPLLVDYEERLYASGKIKGSRFIKREGRATDEAILSGRLIDRSIRPLFPEGMRNEVQVIATILSVDEVNDPDIVAINAVSAALTASVIPFQGPIAAVRVGRVNGEFIANPSYEERKTGDLDLVVSGTEKNIMMVEAGAKQVAEEDMIQALKFAQPHLKQLIGLQNDLAKQIGVPKVEVTRILPDEAVLAEVMNYRDELEKAMFGKFPKEEREAGMKQVAEKIALEVSEKLKDRTDIVVAIHIGLALEKLTKKIIRANILEKERRVDERPLTETRPVSAKVGVLPRTHGSGLFNRGETQVLTTVTLGSSGDAQILDGMEDFTADGTVKRYIHHYNFPGFSVGEVAPVRGPGRREVGHGALAERALEPVLPVDKESFPYTMRLVSEVLSSNGSTSMASTCGSCLALMDAGVPITAMIGGVAMGLVLDSESGKFKVLTDIQGIEDGNGDMDFKVTGSEKGITALQMDVKTLGLTVEILEQALKQAKDGRMHILSVMKQTITQPRPELSPFAPRIISFMINPEKIRDVIGTGGKIINKIIAETGVKIDIEDSGLVMVASKDAEQSKKAIDWIKNLTREFKVGEIFTGKVSRIMDFGAFVELVAGSSAEGLVHISELAWHRVGRVEDVVKIGDPLEVKIVEIDQMGRLNLSHKILLPRPEGGTIDDRPRDRGGRHDNGGPSPRSRDGGAGRRGGGPRFSRHT</sequence>
<dbReference type="CDD" id="cd02393">
    <property type="entry name" value="KH-I_PNPase"/>
    <property type="match status" value="1"/>
</dbReference>
<dbReference type="SUPFAM" id="SSF55666">
    <property type="entry name" value="Ribonuclease PH domain 2-like"/>
    <property type="match status" value="2"/>
</dbReference>
<keyword evidence="4 5" id="KW-0694">RNA-binding</keyword>
<dbReference type="GO" id="GO:0000287">
    <property type="term" value="F:magnesium ion binding"/>
    <property type="evidence" value="ECO:0007669"/>
    <property type="project" value="UniProtKB-UniRule"/>
</dbReference>
<feature type="region of interest" description="Disordered" evidence="6">
    <location>
        <begin position="706"/>
        <end position="751"/>
    </location>
</feature>
<dbReference type="PANTHER" id="PTHR11252:SF0">
    <property type="entry name" value="POLYRIBONUCLEOTIDE NUCLEOTIDYLTRANSFERASE 1, MITOCHONDRIAL"/>
    <property type="match status" value="1"/>
</dbReference>
<dbReference type="CDD" id="cd11363">
    <property type="entry name" value="RNase_PH_PNPase_1"/>
    <property type="match status" value="1"/>
</dbReference>
<feature type="domain" description="S1 motif" evidence="7">
    <location>
        <begin position="632"/>
        <end position="702"/>
    </location>
</feature>
<dbReference type="FunFam" id="3.30.1370.10:FF:000001">
    <property type="entry name" value="Polyribonucleotide nucleotidyltransferase"/>
    <property type="match status" value="1"/>
</dbReference>
<dbReference type="Gene3D" id="3.30.1370.10">
    <property type="entry name" value="K Homology domain, type 1"/>
    <property type="match status" value="1"/>
</dbReference>
<keyword evidence="5" id="KW-0460">Magnesium</keyword>
<evidence type="ECO:0000256" key="4">
    <source>
        <dbReference type="ARBA" id="ARBA00022884"/>
    </source>
</evidence>
<comment type="similarity">
    <text evidence="1 5">Belongs to the polyribonucleotide nucleotidyltransferase family.</text>
</comment>
<dbReference type="PROSITE" id="PS50126">
    <property type="entry name" value="S1"/>
    <property type="match status" value="1"/>
</dbReference>
<dbReference type="InterPro" id="IPR036612">
    <property type="entry name" value="KH_dom_type_1_sf"/>
</dbReference>
<comment type="catalytic activity">
    <reaction evidence="5">
        <text>RNA(n+1) + phosphate = RNA(n) + a ribonucleoside 5'-diphosphate</text>
        <dbReference type="Rhea" id="RHEA:22096"/>
        <dbReference type="Rhea" id="RHEA-COMP:14527"/>
        <dbReference type="Rhea" id="RHEA-COMP:17342"/>
        <dbReference type="ChEBI" id="CHEBI:43474"/>
        <dbReference type="ChEBI" id="CHEBI:57930"/>
        <dbReference type="ChEBI" id="CHEBI:140395"/>
        <dbReference type="EC" id="2.7.7.8"/>
    </reaction>
</comment>
<dbReference type="InterPro" id="IPR036456">
    <property type="entry name" value="PNPase_PH_RNA-bd_sf"/>
</dbReference>
<evidence type="ECO:0000256" key="6">
    <source>
        <dbReference type="SAM" id="MobiDB-lite"/>
    </source>
</evidence>
<dbReference type="STRING" id="1817825.A2720_03695"/>
<evidence type="ECO:0000313" key="8">
    <source>
        <dbReference type="EMBL" id="OGE80984.1"/>
    </source>
</evidence>
<dbReference type="HAMAP" id="MF_01595">
    <property type="entry name" value="PNPase"/>
    <property type="match status" value="1"/>
</dbReference>
<dbReference type="GO" id="GO:0006396">
    <property type="term" value="P:RNA processing"/>
    <property type="evidence" value="ECO:0007669"/>
    <property type="project" value="InterPro"/>
</dbReference>
<feature type="binding site" evidence="5">
    <location>
        <position position="502"/>
    </location>
    <ligand>
        <name>Mg(2+)</name>
        <dbReference type="ChEBI" id="CHEBI:18420"/>
    </ligand>
</feature>
<dbReference type="Gene3D" id="3.30.230.70">
    <property type="entry name" value="GHMP Kinase, N-terminal domain"/>
    <property type="match status" value="2"/>
</dbReference>
<dbReference type="CDD" id="cd11364">
    <property type="entry name" value="RNase_PH_PNPase_2"/>
    <property type="match status" value="1"/>
</dbReference>
<dbReference type="InterPro" id="IPR012340">
    <property type="entry name" value="NA-bd_OB-fold"/>
</dbReference>
<dbReference type="PANTHER" id="PTHR11252">
    <property type="entry name" value="POLYRIBONUCLEOTIDE NUCLEOTIDYLTRANSFERASE"/>
    <property type="match status" value="1"/>
</dbReference>
<dbReference type="SUPFAM" id="SSF54791">
    <property type="entry name" value="Eukaryotic type KH-domain (KH-domain type I)"/>
    <property type="match status" value="1"/>
</dbReference>
<protein>
    <recommendedName>
        <fullName evidence="5">Polyribonucleotide nucleotidyltransferase</fullName>
        <ecNumber evidence="5">2.7.7.8</ecNumber>
    </recommendedName>
    <alternativeName>
        <fullName evidence="5">Polynucleotide phosphorylase</fullName>
        <shortName evidence="5">PNPase</shortName>
    </alternativeName>
</protein>
<dbReference type="GO" id="GO:0006402">
    <property type="term" value="P:mRNA catabolic process"/>
    <property type="evidence" value="ECO:0007669"/>
    <property type="project" value="UniProtKB-UniRule"/>
</dbReference>
<dbReference type="InterPro" id="IPR036345">
    <property type="entry name" value="ExoRNase_PH_dom2_sf"/>
</dbReference>
<dbReference type="NCBIfam" id="NF008805">
    <property type="entry name" value="PRK11824.1"/>
    <property type="match status" value="1"/>
</dbReference>
<dbReference type="SUPFAM" id="SSF50249">
    <property type="entry name" value="Nucleic acid-binding proteins"/>
    <property type="match status" value="1"/>
</dbReference>
<dbReference type="SUPFAM" id="SSF46915">
    <property type="entry name" value="Polynucleotide phosphorylase/guanosine pentaphosphate synthase (PNPase/GPSI), domain 3"/>
    <property type="match status" value="1"/>
</dbReference>
<name>A0A1F5NTT8_9BACT</name>
<dbReference type="GO" id="GO:0004654">
    <property type="term" value="F:polyribonucleotide nucleotidyltransferase activity"/>
    <property type="evidence" value="ECO:0007669"/>
    <property type="project" value="UniProtKB-UniRule"/>
</dbReference>
<dbReference type="Pfam" id="PF00013">
    <property type="entry name" value="KH_1"/>
    <property type="match status" value="1"/>
</dbReference>
<keyword evidence="2 5" id="KW-0808">Transferase</keyword>
<comment type="function">
    <text evidence="5">Involved in mRNA degradation. Catalyzes the phosphorolysis of single-stranded polyribonucleotides processively in the 3'- to 5'-direction.</text>
</comment>
<dbReference type="PIRSF" id="PIRSF005499">
    <property type="entry name" value="PNPase"/>
    <property type="match status" value="1"/>
</dbReference>
<gene>
    <name evidence="5" type="primary">pnp</name>
    <name evidence="8" type="ORF">A2720_03695</name>
</gene>
<evidence type="ECO:0000256" key="1">
    <source>
        <dbReference type="ARBA" id="ARBA00007404"/>
    </source>
</evidence>
<dbReference type="InterPro" id="IPR015847">
    <property type="entry name" value="ExoRNase_PH_dom2"/>
</dbReference>
<dbReference type="Proteomes" id="UP000178892">
    <property type="component" value="Unassembled WGS sequence"/>
</dbReference>
<comment type="cofactor">
    <cofactor evidence="5">
        <name>Mg(2+)</name>
        <dbReference type="ChEBI" id="CHEBI:18420"/>
    </cofactor>
</comment>
<reference evidence="8 9" key="1">
    <citation type="journal article" date="2016" name="Nat. Commun.">
        <title>Thousands of microbial genomes shed light on interconnected biogeochemical processes in an aquifer system.</title>
        <authorList>
            <person name="Anantharaman K."/>
            <person name="Brown C.T."/>
            <person name="Hug L.A."/>
            <person name="Sharon I."/>
            <person name="Castelle C.J."/>
            <person name="Probst A.J."/>
            <person name="Thomas B.C."/>
            <person name="Singh A."/>
            <person name="Wilkins M.J."/>
            <person name="Karaoz U."/>
            <person name="Brodie E.L."/>
            <person name="Williams K.H."/>
            <person name="Hubbard S.S."/>
            <person name="Banfield J.F."/>
        </authorList>
    </citation>
    <scope>NUCLEOTIDE SEQUENCE [LARGE SCALE GENOMIC DNA]</scope>
</reference>